<dbReference type="GO" id="GO:0016491">
    <property type="term" value="F:oxidoreductase activity"/>
    <property type="evidence" value="ECO:0007669"/>
    <property type="project" value="InterPro"/>
</dbReference>
<dbReference type="PANTHER" id="PTHR10742:SF410">
    <property type="entry name" value="LYSINE-SPECIFIC HISTONE DEMETHYLASE 2"/>
    <property type="match status" value="1"/>
</dbReference>
<keyword evidence="3" id="KW-1185">Reference proteome</keyword>
<gene>
    <name evidence="2" type="ORF">M427DRAFT_288309</name>
</gene>
<dbReference type="Gene3D" id="3.50.50.60">
    <property type="entry name" value="FAD/NAD(P)-binding domain"/>
    <property type="match status" value="1"/>
</dbReference>
<dbReference type="Pfam" id="PF01593">
    <property type="entry name" value="Amino_oxidase"/>
    <property type="match status" value="1"/>
</dbReference>
<dbReference type="OrthoDB" id="410463at2759"/>
<proteinExistence type="predicted"/>
<dbReference type="AlphaFoldDB" id="A0A139AJG3"/>
<dbReference type="InterPro" id="IPR050281">
    <property type="entry name" value="Flavin_monoamine_oxidase"/>
</dbReference>
<dbReference type="EMBL" id="KQ965751">
    <property type="protein sequence ID" value="KXS16613.1"/>
    <property type="molecule type" value="Genomic_DNA"/>
</dbReference>
<evidence type="ECO:0000313" key="2">
    <source>
        <dbReference type="EMBL" id="KXS16613.1"/>
    </source>
</evidence>
<accession>A0A139AJG3</accession>
<dbReference type="InterPro" id="IPR036188">
    <property type="entry name" value="FAD/NAD-bd_sf"/>
</dbReference>
<dbReference type="InterPro" id="IPR002937">
    <property type="entry name" value="Amino_oxidase"/>
</dbReference>
<reference evidence="2 3" key="1">
    <citation type="journal article" date="2015" name="Genome Biol. Evol.">
        <title>Phylogenomic analyses indicate that early fungi evolved digesting cell walls of algal ancestors of land plants.</title>
        <authorList>
            <person name="Chang Y."/>
            <person name="Wang S."/>
            <person name="Sekimoto S."/>
            <person name="Aerts A.L."/>
            <person name="Choi C."/>
            <person name="Clum A."/>
            <person name="LaButti K.M."/>
            <person name="Lindquist E.A."/>
            <person name="Yee Ngan C."/>
            <person name="Ohm R.A."/>
            <person name="Salamov A.A."/>
            <person name="Grigoriev I.V."/>
            <person name="Spatafora J.W."/>
            <person name="Berbee M.L."/>
        </authorList>
    </citation>
    <scope>NUCLEOTIDE SEQUENCE [LARGE SCALE GENOMIC DNA]</scope>
    <source>
        <strain evidence="2 3">JEL478</strain>
    </source>
</reference>
<evidence type="ECO:0000313" key="3">
    <source>
        <dbReference type="Proteomes" id="UP000070544"/>
    </source>
</evidence>
<evidence type="ECO:0000259" key="1">
    <source>
        <dbReference type="Pfam" id="PF01593"/>
    </source>
</evidence>
<protein>
    <submittedName>
        <fullName evidence="2">FAD/NAD(P)-binding domain-containing protein</fullName>
    </submittedName>
</protein>
<dbReference type="Proteomes" id="UP000070544">
    <property type="component" value="Unassembled WGS sequence"/>
</dbReference>
<dbReference type="PANTHER" id="PTHR10742">
    <property type="entry name" value="FLAVIN MONOAMINE OXIDASE"/>
    <property type="match status" value="1"/>
</dbReference>
<dbReference type="STRING" id="1344416.A0A139AJG3"/>
<sequence>MKIDIPPSDRFDVIIVGAGVAGITCARKLADEWPEKRIVVLEASDRVGGQVWTTSLSGVPIDLGASLVYDFHNRSPLYTLTRSVSYELTDAKEFHSDTQPNDGLYEAFKARVSEARQEIFDGEGEDVALGILVDRVLDEGEYGDEQRADIQARYYADTEVIHGVACDKLSSLHFDDVNVDITGGVVASIGGGMWNLFEPLSRNLDIRRGHQVVRVEKMQGSDNVRVAVDIKGGSSGAGSRRYMNAEQVVLSVPPSMHGAASTNTDNRSLPIILSPPVPPRLSEPLSKISFGHHIRVASAWPSGSVSKLLKTSEPGKSSWIHPRGPSIVSKYRVTSLNLGGSPVDVVVAFLAAEAAKSVMEKSDAVITGLLLDDLKNLFPTLVKPSDVLVARWPHSTPFLPPKTTPLDIDKLSRPVGDWLFLAGSWTSDEYFGTLQGAYESGGRVAGQVADRWMA</sequence>
<feature type="domain" description="Amine oxidase" evidence="1">
    <location>
        <begin position="20"/>
        <end position="448"/>
    </location>
</feature>
<dbReference type="SUPFAM" id="SSF51905">
    <property type="entry name" value="FAD/NAD(P)-binding domain"/>
    <property type="match status" value="1"/>
</dbReference>
<organism evidence="2 3">
    <name type="scientific">Gonapodya prolifera (strain JEL478)</name>
    <name type="common">Monoblepharis prolifera</name>
    <dbReference type="NCBI Taxonomy" id="1344416"/>
    <lineage>
        <taxon>Eukaryota</taxon>
        <taxon>Fungi</taxon>
        <taxon>Fungi incertae sedis</taxon>
        <taxon>Chytridiomycota</taxon>
        <taxon>Chytridiomycota incertae sedis</taxon>
        <taxon>Monoblepharidomycetes</taxon>
        <taxon>Monoblepharidales</taxon>
        <taxon>Gonapodyaceae</taxon>
        <taxon>Gonapodya</taxon>
    </lineage>
</organism>
<name>A0A139AJG3_GONPJ</name>